<dbReference type="FunFam" id="1.20.1160.20:FF:000002">
    <property type="entry name" value="Whirlin a"/>
    <property type="match status" value="1"/>
</dbReference>
<dbReference type="Proteomes" id="UP000515202">
    <property type="component" value="Unplaced"/>
</dbReference>
<feature type="compositionally biased region" description="Polar residues" evidence="14">
    <location>
        <begin position="704"/>
        <end position="723"/>
    </location>
</feature>
<feature type="compositionally biased region" description="Low complexity" evidence="14">
    <location>
        <begin position="474"/>
        <end position="495"/>
    </location>
</feature>
<dbReference type="Gene3D" id="2.30.42.10">
    <property type="match status" value="3"/>
</dbReference>
<feature type="domain" description="PDZ" evidence="15">
    <location>
        <begin position="777"/>
        <end position="848"/>
    </location>
</feature>
<dbReference type="InterPro" id="IPR036034">
    <property type="entry name" value="PDZ_sf"/>
</dbReference>
<dbReference type="InterPro" id="IPR001478">
    <property type="entry name" value="PDZ"/>
</dbReference>
<evidence type="ECO:0000256" key="5">
    <source>
        <dbReference type="ARBA" id="ARBA00022553"/>
    </source>
</evidence>
<evidence type="ECO:0000256" key="11">
    <source>
        <dbReference type="ARBA" id="ARBA00053543"/>
    </source>
</evidence>
<evidence type="ECO:0000256" key="12">
    <source>
        <dbReference type="ARBA" id="ARBA00065164"/>
    </source>
</evidence>
<evidence type="ECO:0000259" key="15">
    <source>
        <dbReference type="PROSITE" id="PS50106"/>
    </source>
</evidence>
<dbReference type="GO" id="GO:0005929">
    <property type="term" value="C:cilium"/>
    <property type="evidence" value="ECO:0007669"/>
    <property type="project" value="TreeGrafter"/>
</dbReference>
<dbReference type="InterPro" id="IPR051844">
    <property type="entry name" value="USH2_Complex_Protein"/>
</dbReference>
<dbReference type="PANTHER" id="PTHR23116">
    <property type="entry name" value="PDZ DOMAIN CONTAINING WHIRLIN AND HARMONIN-RELATED"/>
    <property type="match status" value="1"/>
</dbReference>
<evidence type="ECO:0000256" key="3">
    <source>
        <dbReference type="ARBA" id="ARBA00004645"/>
    </source>
</evidence>
<evidence type="ECO:0000256" key="2">
    <source>
        <dbReference type="ARBA" id="ARBA00004624"/>
    </source>
</evidence>
<dbReference type="AlphaFoldDB" id="A0A6P6CHL1"/>
<keyword evidence="9" id="KW-0966">Cell projection</keyword>
<accession>A0A6P6CHL1</accession>
<dbReference type="GO" id="GO:0045202">
    <property type="term" value="C:synapse"/>
    <property type="evidence" value="ECO:0007669"/>
    <property type="project" value="UniProtKB-SubCell"/>
</dbReference>
<dbReference type="PANTHER" id="PTHR23116:SF37">
    <property type="entry name" value="WHIRLIN"/>
    <property type="match status" value="1"/>
</dbReference>
<evidence type="ECO:0000256" key="7">
    <source>
        <dbReference type="ARBA" id="ARBA00022740"/>
    </source>
</evidence>
<comment type="function">
    <text evidence="11">Involved in hearing and vision as member of the USH2 complex. Necessary for elongation and maintenance of inner and outer hair cell stereocilia in the organ of Corti in the inner ear. Involved in the maintenance of the hair bundle ankle region, which connects stereocilia in cochlear hair cells of the inner ear. In retina photoreceptors, required for the maintenance of periciliary membrane complex that seems to play a role in regulating intracellular protein transport.</text>
</comment>
<evidence type="ECO:0000256" key="4">
    <source>
        <dbReference type="ARBA" id="ARBA00022490"/>
    </source>
</evidence>
<feature type="region of interest" description="Disordered" evidence="14">
    <location>
        <begin position="703"/>
        <end position="776"/>
    </location>
</feature>
<keyword evidence="7" id="KW-1009">Hearing</keyword>
<dbReference type="GO" id="GO:0032426">
    <property type="term" value="C:stereocilium tip"/>
    <property type="evidence" value="ECO:0007669"/>
    <property type="project" value="TreeGrafter"/>
</dbReference>
<organism evidence="16 17">
    <name type="scientific">Pteropus vampyrus</name>
    <name type="common">Large flying fox</name>
    <dbReference type="NCBI Taxonomy" id="132908"/>
    <lineage>
        <taxon>Eukaryota</taxon>
        <taxon>Metazoa</taxon>
        <taxon>Chordata</taxon>
        <taxon>Craniata</taxon>
        <taxon>Vertebrata</taxon>
        <taxon>Euteleostomi</taxon>
        <taxon>Mammalia</taxon>
        <taxon>Eutheria</taxon>
        <taxon>Laurasiatheria</taxon>
        <taxon>Chiroptera</taxon>
        <taxon>Yinpterochiroptera</taxon>
        <taxon>Pteropodoidea</taxon>
        <taxon>Pteropodidae</taxon>
        <taxon>Pteropodinae</taxon>
        <taxon>Pteropus</taxon>
    </lineage>
</organism>
<dbReference type="InterPro" id="IPR033028">
    <property type="entry name" value="Whirlin_HN-like_dom2"/>
</dbReference>
<feature type="compositionally biased region" description="Low complexity" evidence="14">
    <location>
        <begin position="595"/>
        <end position="614"/>
    </location>
</feature>
<feature type="domain" description="PDZ" evidence="15">
    <location>
        <begin position="279"/>
        <end position="307"/>
    </location>
</feature>
<feature type="region of interest" description="Disordered" evidence="14">
    <location>
        <begin position="541"/>
        <end position="623"/>
    </location>
</feature>
<evidence type="ECO:0000256" key="13">
    <source>
        <dbReference type="ARBA" id="ARBA00074537"/>
    </source>
</evidence>
<evidence type="ECO:0000256" key="1">
    <source>
        <dbReference type="ARBA" id="ARBA00004496"/>
    </source>
</evidence>
<reference evidence="17" key="1">
    <citation type="submission" date="2025-08" db="UniProtKB">
        <authorList>
            <consortium name="RefSeq"/>
        </authorList>
    </citation>
    <scope>IDENTIFICATION</scope>
    <source>
        <tissue evidence="17">Kidney</tissue>
    </source>
</reference>
<evidence type="ECO:0000313" key="16">
    <source>
        <dbReference type="Proteomes" id="UP000515202"/>
    </source>
</evidence>
<dbReference type="GO" id="GO:0002142">
    <property type="term" value="C:stereocilia ankle link complex"/>
    <property type="evidence" value="ECO:0007669"/>
    <property type="project" value="TreeGrafter"/>
</dbReference>
<keyword evidence="5" id="KW-0597">Phosphoprotein</keyword>
<evidence type="ECO:0000256" key="10">
    <source>
        <dbReference type="ARBA" id="ARBA00034103"/>
    </source>
</evidence>
<feature type="region of interest" description="Disordered" evidence="14">
    <location>
        <begin position="244"/>
        <end position="265"/>
    </location>
</feature>
<dbReference type="CTD" id="25861"/>
<sequence length="868" mass="92711">MNAQLDGLSVSSSSTGSLGSAAGASGGGGAGLRLLSANVRQLHQALTALLSEAEREQFTHCLNAYHARRNVFDLVSTLRVLLDSPVKRRLLPMLRLVIPRSDQLLFDQYTAEGLYLPAIAPYRQPAWGGPDGAGPGEVRLVSLRRAKAHEGLGFSIRGGSEHGVGIYVSLVEPGSLAEKEGLRVGDQILRVNDKSLSRVTHAEAVKALKGSKKLVLSVYSAGRIPGGYVTNHIYTWVDPQGRSISPPSGLPQPHGSALRQREGDRRSTLHLLQGGDEKKVGDQILEVNGRSFLSILHDEAVKLLKSSQHLILTVKDVGRLPHARTTVDETKWIASSRIGVTTTSSAGFPGDLTTEATDKLGFYKGPAGSQVTLSSLGNQTRVLLEEQARHLLNEQERATMAYYLEEYRGGSVSVEALVMALFELLNTHAKFSLLSEVRGTISPQDLDRFDHLVLRREIESMKARQPPGPGTGDTYSVVSYSDTGSSTGSHGTSTTVSSARERLLWLIDLMENTLDLEETGEAVQGTVNTLPDISLDDVKSTAEGLPSYRPPPPPPALAQLRKPGSQDLQPPSSASSHSGIVFSAPRNCSPPVGTAPTPEAASAQASPSSPIYASVSPANPSAKRPLDAHLALVNQHPIGPFPRVQSPPHLKSPPAETALAGGCLPPPSPSGRPDQIGTNQHFVMVEVHRPDSEPDVNEVRALPQTRTASTLSQLSDSGQTLSEDSGVDAGEAEASALGRGRQMVSTKSRSSKEPLQNERSTEAATKPPGLLEPTSTLVRVKKSAATLGIAIEGGANTRQPLPRIVTIQRGGSAHNCGQLKVGHVILEVNGLTLRGKEHREAARIIAEAFKTKERDYIDFLVTEFNVML</sequence>
<dbReference type="GO" id="GO:0030426">
    <property type="term" value="C:growth cone"/>
    <property type="evidence" value="ECO:0007669"/>
    <property type="project" value="UniProtKB-SubCell"/>
</dbReference>
<dbReference type="FunFam" id="2.30.42.10:FF:000488">
    <property type="match status" value="1"/>
</dbReference>
<dbReference type="GO" id="GO:0005737">
    <property type="term" value="C:cytoplasm"/>
    <property type="evidence" value="ECO:0007669"/>
    <property type="project" value="UniProtKB-SubCell"/>
</dbReference>
<feature type="region of interest" description="Disordered" evidence="14">
    <location>
        <begin position="460"/>
        <end position="495"/>
    </location>
</feature>
<feature type="domain" description="PDZ" evidence="15">
    <location>
        <begin position="140"/>
        <end position="215"/>
    </location>
</feature>
<dbReference type="Gene3D" id="1.20.1160.20">
    <property type="match status" value="2"/>
</dbReference>
<dbReference type="PROSITE" id="PS50106">
    <property type="entry name" value="PDZ"/>
    <property type="match status" value="3"/>
</dbReference>
<dbReference type="GO" id="GO:0007605">
    <property type="term" value="P:sensory perception of sound"/>
    <property type="evidence" value="ECO:0007669"/>
    <property type="project" value="UniProtKB-KW"/>
</dbReference>
<gene>
    <name evidence="17" type="primary">WHRN</name>
</gene>
<dbReference type="CDD" id="cd06740">
    <property type="entry name" value="PDZ1_FL-whirlin"/>
    <property type="match status" value="1"/>
</dbReference>
<evidence type="ECO:0000256" key="14">
    <source>
        <dbReference type="SAM" id="MobiDB-lite"/>
    </source>
</evidence>
<dbReference type="CDD" id="cd07356">
    <property type="entry name" value="HN_L-whirlin_R1_like"/>
    <property type="match status" value="1"/>
</dbReference>
<dbReference type="SUPFAM" id="SSF50156">
    <property type="entry name" value="PDZ domain-like"/>
    <property type="match status" value="3"/>
</dbReference>
<keyword evidence="16" id="KW-1185">Reference proteome</keyword>
<dbReference type="InterPro" id="IPR047056">
    <property type="entry name" value="Whirlin_HN-like_dom1"/>
</dbReference>
<feature type="region of interest" description="Disordered" evidence="14">
    <location>
        <begin position="637"/>
        <end position="677"/>
    </location>
</feature>
<name>A0A6P6CHL1_PTEVA</name>
<protein>
    <recommendedName>
        <fullName evidence="13">Whirlin</fullName>
    </recommendedName>
</protein>
<dbReference type="FunFam" id="1.20.1160.20:FF:000003">
    <property type="entry name" value="Whirlin a"/>
    <property type="match status" value="1"/>
</dbReference>
<dbReference type="Pfam" id="PF00595">
    <property type="entry name" value="PDZ"/>
    <property type="match status" value="3"/>
</dbReference>
<evidence type="ECO:0000256" key="8">
    <source>
        <dbReference type="ARBA" id="ARBA00023018"/>
    </source>
</evidence>
<dbReference type="GO" id="GO:0001917">
    <property type="term" value="C:photoreceptor inner segment"/>
    <property type="evidence" value="ECO:0007669"/>
    <property type="project" value="TreeGrafter"/>
</dbReference>
<proteinExistence type="predicted"/>
<dbReference type="FunFam" id="2.30.42.10:FF:000079">
    <property type="entry name" value="Whirlin a"/>
    <property type="match status" value="1"/>
</dbReference>
<keyword evidence="8" id="KW-0770">Synapse</keyword>
<dbReference type="GO" id="GO:0005886">
    <property type="term" value="C:plasma membrane"/>
    <property type="evidence" value="ECO:0007669"/>
    <property type="project" value="TreeGrafter"/>
</dbReference>
<keyword evidence="4" id="KW-0963">Cytoplasm</keyword>
<dbReference type="SMART" id="SM00228">
    <property type="entry name" value="PDZ"/>
    <property type="match status" value="3"/>
</dbReference>
<evidence type="ECO:0000256" key="9">
    <source>
        <dbReference type="ARBA" id="ARBA00023273"/>
    </source>
</evidence>
<dbReference type="GeneID" id="105292644"/>
<evidence type="ECO:0000256" key="6">
    <source>
        <dbReference type="ARBA" id="ARBA00022737"/>
    </source>
</evidence>
<dbReference type="FunFam" id="2.30.42.10:FF:000111">
    <property type="entry name" value="Whirlin a"/>
    <property type="match status" value="1"/>
</dbReference>
<feature type="compositionally biased region" description="Basic and acidic residues" evidence="14">
    <location>
        <begin position="750"/>
        <end position="761"/>
    </location>
</feature>
<dbReference type="RefSeq" id="XP_023386859.1">
    <property type="nucleotide sequence ID" value="XM_023531091.1"/>
</dbReference>
<keyword evidence="6" id="KW-0677">Repeat</keyword>
<dbReference type="CDD" id="cd06742">
    <property type="entry name" value="PDZ3_FL-whirlin-like"/>
    <property type="match status" value="1"/>
</dbReference>
<comment type="subcellular location">
    <subcellularLocation>
        <location evidence="2">Cell projection</location>
        <location evidence="2">Growth cone</location>
    </subcellularLocation>
    <subcellularLocation>
        <location evidence="3">Cell projection</location>
        <location evidence="3">Stereocilium</location>
    </subcellularLocation>
    <subcellularLocation>
        <location evidence="1">Cytoplasm</location>
    </subcellularLocation>
    <subcellularLocation>
        <location evidence="10">Synapse</location>
    </subcellularLocation>
</comment>
<evidence type="ECO:0000313" key="17">
    <source>
        <dbReference type="RefSeq" id="XP_023386859.1"/>
    </source>
</evidence>
<dbReference type="CDD" id="cd07357">
    <property type="entry name" value="HN_L-whirlin_R2_like"/>
    <property type="match status" value="1"/>
</dbReference>
<comment type="subunit">
    <text evidence="12">Forms homooligomers. Interacts (via C-terminal PDZ domain) with MYO15A; this interaction is necessary for localization of WHRN to stereocilia tips. Interacts (via C-terminal PDZ domain) with MPP1/p55. Interacts with LRRC4C/NGL1. Interacts with MYO7A. Interacts with RPGR. Interacts with EPS8. Interacts with CASK. Interacts with CIB2. Component of USH2 complex, composed of ADGRV1, PDZD7, USH2A and WHRN. Interacts (via PDZ domains) with PDZD7; the interaction is direct. Interacts (via N-terminal PDZ domain) with USH2A (via cytoplasmic region). Interacts with ADGRV1/MASS1 (via cytoplasmic region).</text>
</comment>
<feature type="compositionally biased region" description="Polar residues" evidence="14">
    <location>
        <begin position="566"/>
        <end position="578"/>
    </location>
</feature>
<dbReference type="GO" id="GO:0060088">
    <property type="term" value="P:auditory receptor cell stereocilium organization"/>
    <property type="evidence" value="ECO:0007669"/>
    <property type="project" value="TreeGrafter"/>
</dbReference>